<dbReference type="AlphaFoldDB" id="A0A564WGX4"/>
<evidence type="ECO:0000256" key="1">
    <source>
        <dbReference type="SAM" id="MobiDB-lite"/>
    </source>
</evidence>
<keyword evidence="3" id="KW-1185">Reference proteome</keyword>
<gene>
    <name evidence="2" type="ORF">DF3PA_70023</name>
</gene>
<feature type="region of interest" description="Disordered" evidence="1">
    <location>
        <begin position="1"/>
        <end position="31"/>
    </location>
</feature>
<protein>
    <submittedName>
        <fullName evidence="2">Uncharacterized protein</fullName>
    </submittedName>
</protein>
<reference evidence="2" key="1">
    <citation type="submission" date="2018-11" db="EMBL/GenBank/DDBJ databases">
        <authorList>
            <person name="Onetto C."/>
        </authorList>
    </citation>
    <scope>NUCLEOTIDE SEQUENCE [LARGE SCALE GENOMIC DNA]</scope>
</reference>
<dbReference type="Proteomes" id="UP000326641">
    <property type="component" value="Unassembled WGS sequence"/>
</dbReference>
<evidence type="ECO:0000313" key="2">
    <source>
        <dbReference type="EMBL" id="VUX47702.1"/>
    </source>
</evidence>
<feature type="compositionally biased region" description="Basic residues" evidence="1">
    <location>
        <begin position="22"/>
        <end position="31"/>
    </location>
</feature>
<proteinExistence type="predicted"/>
<sequence>MPGRRRTSAPGPRSERRPGRQSARRQHRRARSALRLVVRRCAGSASVRLVPLRAAAEVTAFGEPCVDECARDRPTIGKVPLRPRESLHVRAAEPARILELGRIVADRARAFDRGAVSQHQRPGEGPRLRGEIGEPRDLKADLLAHLPHHRFLNALTRLDETGKRRMQAGWPCRLACQDAARVAAFAVGDEHDHHRIGAREVLLGARFVRAYPHMAAVAHMGRLTAAPAEPVLLVPVHHAADVSEDRAIIAREPGANPPQIPKRGAVAESGQIAALARRQVSREPGTAVRRSAEKHERFSSGSDVLCAGAGCRGKARRLAVDDEIPAAPIGQNADGRRTPLCLNPGIVGSACGDAVEAAAGVQNGFGC</sequence>
<name>A0A564WGX4_9PROT</name>
<dbReference type="EMBL" id="UXAT02000052">
    <property type="protein sequence ID" value="VUX47702.1"/>
    <property type="molecule type" value="Genomic_DNA"/>
</dbReference>
<accession>A0A564WGX4</accession>
<comment type="caution">
    <text evidence="2">The sequence shown here is derived from an EMBL/GenBank/DDBJ whole genome shotgun (WGS) entry which is preliminary data.</text>
</comment>
<evidence type="ECO:0000313" key="3">
    <source>
        <dbReference type="Proteomes" id="UP000326641"/>
    </source>
</evidence>
<organism evidence="2 3">
    <name type="scientific">Candidatus Defluviicoccus seviourii</name>
    <dbReference type="NCBI Taxonomy" id="2565273"/>
    <lineage>
        <taxon>Bacteria</taxon>
        <taxon>Pseudomonadati</taxon>
        <taxon>Pseudomonadota</taxon>
        <taxon>Alphaproteobacteria</taxon>
        <taxon>Rhodospirillales</taxon>
        <taxon>Rhodospirillaceae</taxon>
        <taxon>Defluviicoccus</taxon>
    </lineage>
</organism>